<dbReference type="Proteomes" id="UP000594008">
    <property type="component" value="Chromosome"/>
</dbReference>
<sequence>MTMFNTTQANRASSAPDALDVQPADRIVTGPERRAAVKTWLLTAAADRDIARREWDRHSVALLRCGGIFTAVRVPMVLVEAAAGTEDRRKIGAYLDEALLGGAVFLDEGSSHVHFLVSPTVWNRWNVPDSECLVQDSYLGVPNPDPDPDEPSRWLLGMGGPGDLCVPDAVKQLVMFARFRAAQGGA</sequence>
<evidence type="ECO:0000313" key="1">
    <source>
        <dbReference type="EMBL" id="QOV43354.1"/>
    </source>
</evidence>
<organism evidence="1 2">
    <name type="scientific">Streptomyces chromofuscus</name>
    <dbReference type="NCBI Taxonomy" id="42881"/>
    <lineage>
        <taxon>Bacteria</taxon>
        <taxon>Bacillati</taxon>
        <taxon>Actinomycetota</taxon>
        <taxon>Actinomycetes</taxon>
        <taxon>Kitasatosporales</taxon>
        <taxon>Streptomycetaceae</taxon>
        <taxon>Streptomyces</taxon>
    </lineage>
</organism>
<protein>
    <submittedName>
        <fullName evidence="1">Uncharacterized protein</fullName>
    </submittedName>
</protein>
<accession>A0A7M2T532</accession>
<dbReference type="EMBL" id="CP063374">
    <property type="protein sequence ID" value="QOV43354.1"/>
    <property type="molecule type" value="Genomic_DNA"/>
</dbReference>
<reference evidence="1 2" key="1">
    <citation type="submission" date="2020-10" db="EMBL/GenBank/DDBJ databases">
        <title>Streptomyces chromofuscus complate genome analysis.</title>
        <authorList>
            <person name="Anwar N."/>
        </authorList>
    </citation>
    <scope>NUCLEOTIDE SEQUENCE [LARGE SCALE GENOMIC DNA]</scope>
    <source>
        <strain evidence="1 2">DSM 40273</strain>
    </source>
</reference>
<gene>
    <name evidence="1" type="ORF">IPT68_26955</name>
</gene>
<dbReference type="RefSeq" id="WP_189700771.1">
    <property type="nucleotide sequence ID" value="NZ_BMTA01000021.1"/>
</dbReference>
<proteinExistence type="predicted"/>
<evidence type="ECO:0000313" key="2">
    <source>
        <dbReference type="Proteomes" id="UP000594008"/>
    </source>
</evidence>
<dbReference type="KEGG" id="schf:IPT68_26955"/>
<name>A0A7M2T532_STRCW</name>
<dbReference type="AlphaFoldDB" id="A0A7M2T532"/>
<keyword evidence="2" id="KW-1185">Reference proteome</keyword>